<dbReference type="EMBL" id="UYYF01004284">
    <property type="protein sequence ID" value="VDN01402.1"/>
    <property type="molecule type" value="Genomic_DNA"/>
</dbReference>
<keyword evidence="2" id="KW-0472">Membrane</keyword>
<evidence type="ECO:0000313" key="5">
    <source>
        <dbReference type="Proteomes" id="UP000276776"/>
    </source>
</evidence>
<feature type="transmembrane region" description="Helical" evidence="2">
    <location>
        <begin position="36"/>
        <end position="60"/>
    </location>
</feature>
<reference evidence="6" key="1">
    <citation type="submission" date="2017-02" db="UniProtKB">
        <authorList>
            <consortium name="WormBaseParasite"/>
        </authorList>
    </citation>
    <scope>IDENTIFICATION</scope>
</reference>
<keyword evidence="2" id="KW-0812">Transmembrane</keyword>
<protein>
    <submittedName>
        <fullName evidence="4 6">Uncharacterized protein</fullName>
    </submittedName>
</protein>
<organism evidence="6">
    <name type="scientific">Thelazia callipaeda</name>
    <name type="common">Oriental eyeworm</name>
    <name type="synonym">Parasitic nematode</name>
    <dbReference type="NCBI Taxonomy" id="103827"/>
    <lineage>
        <taxon>Eukaryota</taxon>
        <taxon>Metazoa</taxon>
        <taxon>Ecdysozoa</taxon>
        <taxon>Nematoda</taxon>
        <taxon>Chromadorea</taxon>
        <taxon>Rhabditida</taxon>
        <taxon>Spirurina</taxon>
        <taxon>Spiruromorpha</taxon>
        <taxon>Thelazioidea</taxon>
        <taxon>Thelaziidae</taxon>
        <taxon>Thelazia</taxon>
    </lineage>
</organism>
<keyword evidence="3" id="KW-0732">Signal</keyword>
<evidence type="ECO:0000256" key="1">
    <source>
        <dbReference type="SAM" id="MobiDB-lite"/>
    </source>
</evidence>
<dbReference type="OrthoDB" id="5875012at2759"/>
<reference evidence="4 5" key="2">
    <citation type="submission" date="2018-11" db="EMBL/GenBank/DDBJ databases">
        <authorList>
            <consortium name="Pathogen Informatics"/>
        </authorList>
    </citation>
    <scope>NUCLEOTIDE SEQUENCE [LARGE SCALE GENOMIC DNA]</scope>
</reference>
<dbReference type="AlphaFoldDB" id="A0A0N5CVI5"/>
<feature type="region of interest" description="Disordered" evidence="1">
    <location>
        <begin position="215"/>
        <end position="246"/>
    </location>
</feature>
<name>A0A0N5CVI5_THECL</name>
<feature type="chain" id="PRO_5043126389" evidence="3">
    <location>
        <begin position="21"/>
        <end position="246"/>
    </location>
</feature>
<dbReference type="WBParaSite" id="TCLT_0000432101-mRNA-1">
    <property type="protein sequence ID" value="TCLT_0000432101-mRNA-1"/>
    <property type="gene ID" value="TCLT_0000432101"/>
</dbReference>
<accession>A0A0N5CVI5</accession>
<gene>
    <name evidence="4" type="ORF">TCLT_LOCUS4310</name>
</gene>
<evidence type="ECO:0000256" key="2">
    <source>
        <dbReference type="SAM" id="Phobius"/>
    </source>
</evidence>
<feature type="signal peptide" evidence="3">
    <location>
        <begin position="1"/>
        <end position="20"/>
    </location>
</feature>
<keyword evidence="5" id="KW-1185">Reference proteome</keyword>
<dbReference type="Proteomes" id="UP000276776">
    <property type="component" value="Unassembled WGS sequence"/>
</dbReference>
<feature type="compositionally biased region" description="Polar residues" evidence="1">
    <location>
        <begin position="117"/>
        <end position="127"/>
    </location>
</feature>
<keyword evidence="2" id="KW-1133">Transmembrane helix</keyword>
<feature type="region of interest" description="Disordered" evidence="1">
    <location>
        <begin position="106"/>
        <end position="134"/>
    </location>
</feature>
<evidence type="ECO:0000313" key="4">
    <source>
        <dbReference type="EMBL" id="VDN01402.1"/>
    </source>
</evidence>
<sequence>MLIRWRSLCVVLSIVQLGLADSSLSYHPDYSRPSLANTIIIAGALLSLIILLLVLLLLLITRPKVMIDRGEPLSHISLRKRCSAELIPCKESEGEKVVELHSLEMSNKSTESKSGSECEPAQTSPSNDEIPKLPTHMMNIEGGEPVVLFFKKDEPQHVILPVYIVVKNDAVPKSKTSITLDEALVTPPTSSTQFSVSNPASFKSLTTWGSVKVAKENAKTSTTRRKCTERIKPSTPSSTSSTDKGD</sequence>
<evidence type="ECO:0000313" key="6">
    <source>
        <dbReference type="WBParaSite" id="TCLT_0000432101-mRNA-1"/>
    </source>
</evidence>
<evidence type="ECO:0000256" key="3">
    <source>
        <dbReference type="SAM" id="SignalP"/>
    </source>
</evidence>
<feature type="compositionally biased region" description="Low complexity" evidence="1">
    <location>
        <begin position="233"/>
        <end position="246"/>
    </location>
</feature>
<proteinExistence type="predicted"/>